<protein>
    <submittedName>
        <fullName evidence="3">Uncharacterized protein</fullName>
    </submittedName>
</protein>
<gene>
    <name evidence="3" type="ORF">FPOA_06634</name>
    <name evidence="2" type="ORF">FPOA_13150</name>
</gene>
<organism evidence="3 4">
    <name type="scientific">Fusarium poae</name>
    <dbReference type="NCBI Taxonomy" id="36050"/>
    <lineage>
        <taxon>Eukaryota</taxon>
        <taxon>Fungi</taxon>
        <taxon>Dikarya</taxon>
        <taxon>Ascomycota</taxon>
        <taxon>Pezizomycotina</taxon>
        <taxon>Sordariomycetes</taxon>
        <taxon>Hypocreomycetidae</taxon>
        <taxon>Hypocreales</taxon>
        <taxon>Nectriaceae</taxon>
        <taxon>Fusarium</taxon>
    </lineage>
</organism>
<evidence type="ECO:0000313" key="4">
    <source>
        <dbReference type="Proteomes" id="UP000091967"/>
    </source>
</evidence>
<proteinExistence type="predicted"/>
<dbReference type="EMBL" id="LYXU01000115">
    <property type="protein sequence ID" value="OBS16062.1"/>
    <property type="molecule type" value="Genomic_DNA"/>
</dbReference>
<evidence type="ECO:0000313" key="3">
    <source>
        <dbReference type="EMBL" id="OBS20247.1"/>
    </source>
</evidence>
<feature type="region of interest" description="Disordered" evidence="1">
    <location>
        <begin position="34"/>
        <end position="102"/>
    </location>
</feature>
<reference evidence="3 4" key="1">
    <citation type="submission" date="2016-06" db="EMBL/GenBank/DDBJ databases">
        <title>Living apart together: crosstalk between the core and supernumerary genomes in a fungal plant pathogen.</title>
        <authorList>
            <person name="Vanheule A."/>
            <person name="Audenaert K."/>
            <person name="Warris S."/>
            <person name="Van De Geest H."/>
            <person name="Schijlen E."/>
            <person name="Hofte M."/>
            <person name="De Saeger S."/>
            <person name="Haesaert G."/>
            <person name="Waalwijk C."/>
            <person name="Van Der Lee T."/>
        </authorList>
    </citation>
    <scope>NUCLEOTIDE SEQUENCE [LARGE SCALE GENOMIC DNA]</scope>
    <source>
        <strain evidence="3 4">2516</strain>
    </source>
</reference>
<dbReference type="Proteomes" id="UP000091967">
    <property type="component" value="Unassembled WGS sequence"/>
</dbReference>
<dbReference type="AlphaFoldDB" id="A0A1B8AIC2"/>
<keyword evidence="4" id="KW-1185">Reference proteome</keyword>
<sequence>MHRTIKAMSTAVDAIKIACRALMSRHGLDIHVHHHHWHHSTEPEDSFTDQDLGTRKSRISQQGTQESIAAGESSAQIAELADGPAPAPCELPAYQQSTDVPPQVKQKPVFRFQVSEYVA</sequence>
<comment type="caution">
    <text evidence="3">The sequence shown here is derived from an EMBL/GenBank/DDBJ whole genome shotgun (WGS) entry which is preliminary data.</text>
</comment>
<evidence type="ECO:0000313" key="2">
    <source>
        <dbReference type="EMBL" id="OBS16062.1"/>
    </source>
</evidence>
<name>A0A1B8AIC2_FUSPO</name>
<accession>A0A1B8AIC2</accession>
<dbReference type="EMBL" id="LYXU01000003">
    <property type="protein sequence ID" value="OBS20247.1"/>
    <property type="molecule type" value="Genomic_DNA"/>
</dbReference>
<evidence type="ECO:0000256" key="1">
    <source>
        <dbReference type="SAM" id="MobiDB-lite"/>
    </source>
</evidence>